<reference evidence="2 3" key="1">
    <citation type="submission" date="2019-10" db="EMBL/GenBank/DDBJ databases">
        <title>A novel species.</title>
        <authorList>
            <person name="Gao J."/>
        </authorList>
    </citation>
    <scope>NUCLEOTIDE SEQUENCE [LARGE SCALE GENOMIC DNA]</scope>
    <source>
        <strain evidence="2 3">QMT-28</strain>
    </source>
</reference>
<dbReference type="KEGG" id="sfy:GFH48_13385"/>
<dbReference type="AlphaFoldDB" id="A0A5Q0LAP2"/>
<keyword evidence="3" id="KW-1185">Reference proteome</keyword>
<evidence type="ECO:0000313" key="2">
    <source>
        <dbReference type="EMBL" id="QFZ74110.1"/>
    </source>
</evidence>
<gene>
    <name evidence="2" type="ORF">GFH48_13385</name>
</gene>
<organism evidence="2 3">
    <name type="scientific">Streptomyces fagopyri</name>
    <dbReference type="NCBI Taxonomy" id="2662397"/>
    <lineage>
        <taxon>Bacteria</taxon>
        <taxon>Bacillati</taxon>
        <taxon>Actinomycetota</taxon>
        <taxon>Actinomycetes</taxon>
        <taxon>Kitasatosporales</taxon>
        <taxon>Streptomycetaceae</taxon>
        <taxon>Streptomyces</taxon>
    </lineage>
</organism>
<protein>
    <submittedName>
        <fullName evidence="2">Uncharacterized protein</fullName>
    </submittedName>
</protein>
<accession>A0A5Q0LAP2</accession>
<sequence>MEPGGPSPPPPLPDPSLGAAAPRPPHRPERPRPRTPDGLMVRASAAKLTPEADTGPEPSGVGAHLQPGRNHPARTYTLTQSVTIRCRPTPPRAAVSLSARARTLSPSGV</sequence>
<feature type="region of interest" description="Disordered" evidence="1">
    <location>
        <begin position="1"/>
        <end position="72"/>
    </location>
</feature>
<name>A0A5Q0LAP2_9ACTN</name>
<evidence type="ECO:0000313" key="3">
    <source>
        <dbReference type="Proteomes" id="UP000326179"/>
    </source>
</evidence>
<proteinExistence type="predicted"/>
<evidence type="ECO:0000256" key="1">
    <source>
        <dbReference type="SAM" id="MobiDB-lite"/>
    </source>
</evidence>
<dbReference type="Proteomes" id="UP000326179">
    <property type="component" value="Chromosome"/>
</dbReference>
<feature type="compositionally biased region" description="Basic and acidic residues" evidence="1">
    <location>
        <begin position="26"/>
        <end position="35"/>
    </location>
</feature>
<feature type="compositionally biased region" description="Pro residues" evidence="1">
    <location>
        <begin position="1"/>
        <end position="14"/>
    </location>
</feature>
<dbReference type="EMBL" id="CP045643">
    <property type="protein sequence ID" value="QFZ74110.1"/>
    <property type="molecule type" value="Genomic_DNA"/>
</dbReference>